<dbReference type="GO" id="GO:0009295">
    <property type="term" value="C:nucleoid"/>
    <property type="evidence" value="ECO:0007669"/>
    <property type="project" value="UniProtKB-SubCell"/>
</dbReference>
<dbReference type="GO" id="GO:2000143">
    <property type="term" value="P:negative regulation of DNA-templated transcription initiation"/>
    <property type="evidence" value="ECO:0007669"/>
    <property type="project" value="TreeGrafter"/>
</dbReference>
<dbReference type="RefSeq" id="WP_091817384.1">
    <property type="nucleotide sequence ID" value="NZ_FOCW01000006.1"/>
</dbReference>
<accession>A0A1H8JC17</accession>
<evidence type="ECO:0000259" key="8">
    <source>
        <dbReference type="PROSITE" id="PS51740"/>
    </source>
</evidence>
<dbReference type="InterPro" id="IPR035644">
    <property type="entry name" value="MraZ_C"/>
</dbReference>
<evidence type="ECO:0000256" key="1">
    <source>
        <dbReference type="ARBA" id="ARBA00013860"/>
    </source>
</evidence>
<dbReference type="CDD" id="cd16321">
    <property type="entry name" value="MraZ_C"/>
    <property type="match status" value="1"/>
</dbReference>
<dbReference type="GO" id="GO:0005737">
    <property type="term" value="C:cytoplasm"/>
    <property type="evidence" value="ECO:0007669"/>
    <property type="project" value="UniProtKB-UniRule"/>
</dbReference>
<evidence type="ECO:0000256" key="2">
    <source>
        <dbReference type="ARBA" id="ARBA00022490"/>
    </source>
</evidence>
<dbReference type="InterPro" id="IPR035642">
    <property type="entry name" value="MraZ_N"/>
</dbReference>
<evidence type="ECO:0000256" key="7">
    <source>
        <dbReference type="HAMAP-Rule" id="MF_01008"/>
    </source>
</evidence>
<dbReference type="InterPro" id="IPR038619">
    <property type="entry name" value="MraZ_sf"/>
</dbReference>
<dbReference type="InterPro" id="IPR003444">
    <property type="entry name" value="MraZ"/>
</dbReference>
<organism evidence="9 10">
    <name type="scientific">Brachymonas denitrificans DSM 15123</name>
    <dbReference type="NCBI Taxonomy" id="1121117"/>
    <lineage>
        <taxon>Bacteria</taxon>
        <taxon>Pseudomonadati</taxon>
        <taxon>Pseudomonadota</taxon>
        <taxon>Betaproteobacteria</taxon>
        <taxon>Burkholderiales</taxon>
        <taxon>Comamonadaceae</taxon>
        <taxon>Brachymonas</taxon>
    </lineage>
</organism>
<proteinExistence type="inferred from homology"/>
<comment type="subunit">
    <text evidence="7">Forms oligomers.</text>
</comment>
<protein>
    <recommendedName>
        <fullName evidence="1 7">Transcriptional regulator MraZ</fullName>
    </recommendedName>
</protein>
<dbReference type="Proteomes" id="UP000199531">
    <property type="component" value="Unassembled WGS sequence"/>
</dbReference>
<dbReference type="STRING" id="1121117.SAMN02745977_02010"/>
<keyword evidence="4 7" id="KW-0805">Transcription regulation</keyword>
<dbReference type="GO" id="GO:0000976">
    <property type="term" value="F:transcription cis-regulatory region binding"/>
    <property type="evidence" value="ECO:0007669"/>
    <property type="project" value="TreeGrafter"/>
</dbReference>
<dbReference type="InterPro" id="IPR020603">
    <property type="entry name" value="MraZ_dom"/>
</dbReference>
<dbReference type="CDD" id="cd16320">
    <property type="entry name" value="MraZ_N"/>
    <property type="match status" value="1"/>
</dbReference>
<keyword evidence="10" id="KW-1185">Reference proteome</keyword>
<dbReference type="PANTHER" id="PTHR34701">
    <property type="entry name" value="TRANSCRIPTIONAL REGULATOR MRAZ"/>
    <property type="match status" value="1"/>
</dbReference>
<evidence type="ECO:0000313" key="9">
    <source>
        <dbReference type="EMBL" id="SEN77668.1"/>
    </source>
</evidence>
<evidence type="ECO:0000256" key="4">
    <source>
        <dbReference type="ARBA" id="ARBA00023015"/>
    </source>
</evidence>
<dbReference type="HAMAP" id="MF_01008">
    <property type="entry name" value="MraZ"/>
    <property type="match status" value="1"/>
</dbReference>
<dbReference type="AlphaFoldDB" id="A0A1H8JC17"/>
<comment type="subcellular location">
    <subcellularLocation>
        <location evidence="7">Cytoplasm</location>
        <location evidence="7">Nucleoid</location>
    </subcellularLocation>
</comment>
<dbReference type="Pfam" id="PF02381">
    <property type="entry name" value="MraZ"/>
    <property type="match status" value="2"/>
</dbReference>
<dbReference type="PANTHER" id="PTHR34701:SF1">
    <property type="entry name" value="TRANSCRIPTIONAL REGULATOR MRAZ"/>
    <property type="match status" value="1"/>
</dbReference>
<dbReference type="GO" id="GO:0003700">
    <property type="term" value="F:DNA-binding transcription factor activity"/>
    <property type="evidence" value="ECO:0007669"/>
    <property type="project" value="UniProtKB-UniRule"/>
</dbReference>
<comment type="similarity">
    <text evidence="7">Belongs to the MraZ family.</text>
</comment>
<evidence type="ECO:0000256" key="5">
    <source>
        <dbReference type="ARBA" id="ARBA00023125"/>
    </source>
</evidence>
<dbReference type="InterPro" id="IPR037914">
    <property type="entry name" value="SpoVT-AbrB_sf"/>
</dbReference>
<evidence type="ECO:0000256" key="3">
    <source>
        <dbReference type="ARBA" id="ARBA00022737"/>
    </source>
</evidence>
<reference evidence="9 10" key="1">
    <citation type="submission" date="2016-10" db="EMBL/GenBank/DDBJ databases">
        <authorList>
            <person name="de Groot N.N."/>
        </authorList>
    </citation>
    <scope>NUCLEOTIDE SEQUENCE [LARGE SCALE GENOMIC DNA]</scope>
    <source>
        <strain evidence="9 10">DSM 15123</strain>
    </source>
</reference>
<dbReference type="Gene3D" id="3.40.1550.20">
    <property type="entry name" value="Transcriptional regulator MraZ domain"/>
    <property type="match status" value="1"/>
</dbReference>
<keyword evidence="2 7" id="KW-0963">Cytoplasm</keyword>
<dbReference type="PROSITE" id="PS51740">
    <property type="entry name" value="SPOVT_ABRB"/>
    <property type="match status" value="1"/>
</dbReference>
<sequence length="144" mass="16053">MFEGASSLSVDAKGRIAIPTKYRAALVEAAQGKLHITRHFQEDCLLLFPENEWVQFRERVAAWPMSAAWQKRIVLSNALGLDMDESTGRVLLSPELREAAMMGKEALLLGNGSHFELWDKGVYTAKEALARQQPLPAALQDLVF</sequence>
<keyword evidence="3" id="KW-0677">Repeat</keyword>
<dbReference type="InterPro" id="IPR007159">
    <property type="entry name" value="SpoVT-AbrB_dom"/>
</dbReference>
<dbReference type="SUPFAM" id="SSF89447">
    <property type="entry name" value="AbrB/MazE/MraZ-like"/>
    <property type="match status" value="1"/>
</dbReference>
<feature type="domain" description="SpoVT-AbrB" evidence="8">
    <location>
        <begin position="5"/>
        <end position="52"/>
    </location>
</feature>
<dbReference type="OrthoDB" id="9807753at2"/>
<keyword evidence="5 7" id="KW-0238">DNA-binding</keyword>
<dbReference type="EMBL" id="FOCW01000006">
    <property type="protein sequence ID" value="SEN77668.1"/>
    <property type="molecule type" value="Genomic_DNA"/>
</dbReference>
<gene>
    <name evidence="7" type="primary">mraZ</name>
    <name evidence="9" type="ORF">SAMN02745977_02010</name>
</gene>
<name>A0A1H8JC17_9BURK</name>
<evidence type="ECO:0000256" key="6">
    <source>
        <dbReference type="ARBA" id="ARBA00023163"/>
    </source>
</evidence>
<keyword evidence="6 7" id="KW-0804">Transcription</keyword>
<evidence type="ECO:0000313" key="10">
    <source>
        <dbReference type="Proteomes" id="UP000199531"/>
    </source>
</evidence>